<comment type="caution">
    <text evidence="2">The sequence shown here is derived from an EMBL/GenBank/DDBJ whole genome shotgun (WGS) entry which is preliminary data.</text>
</comment>
<dbReference type="EMBL" id="JBHMFI010000001">
    <property type="protein sequence ID" value="MFB9070856.1"/>
    <property type="molecule type" value="Genomic_DNA"/>
</dbReference>
<proteinExistence type="predicted"/>
<sequence>MPKLVLSTRASTARMANSGPPESGSMTFKESMPSSLPGPARAVVRQRTDRGGTPFG</sequence>
<evidence type="ECO:0000313" key="2">
    <source>
        <dbReference type="EMBL" id="MFB9070856.1"/>
    </source>
</evidence>
<protein>
    <submittedName>
        <fullName evidence="2">Uncharacterized protein</fullName>
    </submittedName>
</protein>
<feature type="region of interest" description="Disordered" evidence="1">
    <location>
        <begin position="1"/>
        <end position="56"/>
    </location>
</feature>
<accession>A0ABV5FVZ9</accession>
<keyword evidence="3" id="KW-1185">Reference proteome</keyword>
<feature type="compositionally biased region" description="Polar residues" evidence="1">
    <location>
        <begin position="24"/>
        <end position="34"/>
    </location>
</feature>
<reference evidence="2 3" key="1">
    <citation type="submission" date="2024-09" db="EMBL/GenBank/DDBJ databases">
        <authorList>
            <person name="Sun Q."/>
            <person name="Mori K."/>
        </authorList>
    </citation>
    <scope>NUCLEOTIDE SEQUENCE [LARGE SCALE GENOMIC DNA]</scope>
    <source>
        <strain evidence="2 3">CCM 7609</strain>
    </source>
</reference>
<gene>
    <name evidence="2" type="ORF">ACFFX0_06465</name>
</gene>
<organism evidence="2 3">
    <name type="scientific">Citricoccus parietis</name>
    <dbReference type="NCBI Taxonomy" id="592307"/>
    <lineage>
        <taxon>Bacteria</taxon>
        <taxon>Bacillati</taxon>
        <taxon>Actinomycetota</taxon>
        <taxon>Actinomycetes</taxon>
        <taxon>Micrococcales</taxon>
        <taxon>Micrococcaceae</taxon>
        <taxon>Citricoccus</taxon>
    </lineage>
</organism>
<evidence type="ECO:0000256" key="1">
    <source>
        <dbReference type="SAM" id="MobiDB-lite"/>
    </source>
</evidence>
<dbReference type="Proteomes" id="UP001589575">
    <property type="component" value="Unassembled WGS sequence"/>
</dbReference>
<name>A0ABV5FVZ9_9MICC</name>
<evidence type="ECO:0000313" key="3">
    <source>
        <dbReference type="Proteomes" id="UP001589575"/>
    </source>
</evidence>